<feature type="compositionally biased region" description="Low complexity" evidence="1">
    <location>
        <begin position="115"/>
        <end position="125"/>
    </location>
</feature>
<sequence length="138" mass="13794">MPDYVDGDPEAMAAYSGKLKAPALPGSLARPGSGLNVTGLFEGIAMTLLDKAATAEMTAFLAKITEDLATDSVKVKAIAAGYTAADAASALKLAASSFKVAEKGLSLLKQASSSISQAPQSQNASTETPAADGSQASV</sequence>
<dbReference type="Proteomes" id="UP000215563">
    <property type="component" value="Unassembled WGS sequence"/>
</dbReference>
<evidence type="ECO:0000256" key="1">
    <source>
        <dbReference type="SAM" id="MobiDB-lite"/>
    </source>
</evidence>
<proteinExistence type="predicted"/>
<dbReference type="AlphaFoldDB" id="A0A229RG28"/>
<accession>A0A229RG28</accession>
<comment type="caution">
    <text evidence="2">The sequence shown here is derived from an EMBL/GenBank/DDBJ whole genome shotgun (WGS) entry which is preliminary data.</text>
</comment>
<evidence type="ECO:0000313" key="3">
    <source>
        <dbReference type="Proteomes" id="UP000215563"/>
    </source>
</evidence>
<name>A0A229RG28_AMYAL</name>
<reference evidence="2 3" key="1">
    <citation type="submission" date="2017-07" db="EMBL/GenBank/DDBJ databases">
        <title>Amycolatopsis alba DSM 44262 Genome sequencing and assembly.</title>
        <authorList>
            <person name="Kaur N."/>
            <person name="Mayilraj S."/>
        </authorList>
    </citation>
    <scope>NUCLEOTIDE SEQUENCE [LARGE SCALE GENOMIC DNA]</scope>
    <source>
        <strain evidence="2 3">DSM 44262</strain>
    </source>
</reference>
<gene>
    <name evidence="2" type="ORF">CFP75_30295</name>
</gene>
<dbReference type="RefSeq" id="WP_020630824.1">
    <property type="nucleotide sequence ID" value="NZ_KB913032.1"/>
</dbReference>
<evidence type="ECO:0000313" key="2">
    <source>
        <dbReference type="EMBL" id="OXM45622.1"/>
    </source>
</evidence>
<organism evidence="2 3">
    <name type="scientific">Amycolatopsis alba DSM 44262</name>
    <dbReference type="NCBI Taxonomy" id="1125972"/>
    <lineage>
        <taxon>Bacteria</taxon>
        <taxon>Bacillati</taxon>
        <taxon>Actinomycetota</taxon>
        <taxon>Actinomycetes</taxon>
        <taxon>Pseudonocardiales</taxon>
        <taxon>Pseudonocardiaceae</taxon>
        <taxon>Amycolatopsis</taxon>
    </lineage>
</organism>
<dbReference type="EMBL" id="NMQU01000101">
    <property type="protein sequence ID" value="OXM45622.1"/>
    <property type="molecule type" value="Genomic_DNA"/>
</dbReference>
<feature type="region of interest" description="Disordered" evidence="1">
    <location>
        <begin position="115"/>
        <end position="138"/>
    </location>
</feature>
<dbReference type="OrthoDB" id="3631936at2"/>
<keyword evidence="3" id="KW-1185">Reference proteome</keyword>
<protein>
    <submittedName>
        <fullName evidence="2">Uncharacterized protein</fullName>
    </submittedName>
</protein>